<dbReference type="PANTHER" id="PTHR10845:SF192">
    <property type="entry name" value="DOUBLE HIT, ISOFORM B"/>
    <property type="match status" value="1"/>
</dbReference>
<dbReference type="CTD" id="37037"/>
<feature type="domain" description="RGS" evidence="2">
    <location>
        <begin position="336"/>
        <end position="452"/>
    </location>
</feature>
<dbReference type="Gene3D" id="1.10.167.10">
    <property type="entry name" value="Regulator of G-protein Signalling 4, domain 2"/>
    <property type="match status" value="1"/>
</dbReference>
<feature type="compositionally biased region" description="Gly residues" evidence="1">
    <location>
        <begin position="472"/>
        <end position="482"/>
    </location>
</feature>
<evidence type="ECO:0000256" key="1">
    <source>
        <dbReference type="SAM" id="MobiDB-lite"/>
    </source>
</evidence>
<dbReference type="InterPro" id="IPR044926">
    <property type="entry name" value="RGS_subdomain_2"/>
</dbReference>
<dbReference type="AlphaFoldDB" id="A0A9C6WYB5"/>
<dbReference type="InterPro" id="IPR016137">
    <property type="entry name" value="RGS"/>
</dbReference>
<dbReference type="InterPro" id="IPR024066">
    <property type="entry name" value="RGS_subdom1/3"/>
</dbReference>
<dbReference type="GeneID" id="113209548"/>
<dbReference type="PANTHER" id="PTHR10845">
    <property type="entry name" value="REGULATOR OF G PROTEIN SIGNALING"/>
    <property type="match status" value="1"/>
</dbReference>
<feature type="region of interest" description="Disordered" evidence="1">
    <location>
        <begin position="455"/>
        <end position="489"/>
    </location>
</feature>
<feature type="compositionally biased region" description="Basic and acidic residues" evidence="1">
    <location>
        <begin position="301"/>
        <end position="310"/>
    </location>
</feature>
<proteinExistence type="predicted"/>
<keyword evidence="3" id="KW-1185">Reference proteome</keyword>
<evidence type="ECO:0000313" key="3">
    <source>
        <dbReference type="Proteomes" id="UP000504606"/>
    </source>
</evidence>
<dbReference type="FunFam" id="1.10.167.10:FF:000001">
    <property type="entry name" value="Putative regulator of g-protein signaling 12"/>
    <property type="match status" value="1"/>
</dbReference>
<dbReference type="KEGG" id="foc:113209548"/>
<protein>
    <submittedName>
        <fullName evidence="4">Uncharacterized protein LOC113209548 isoform X1</fullName>
    </submittedName>
</protein>
<gene>
    <name evidence="4" type="primary">LOC113209548</name>
</gene>
<reference evidence="4" key="1">
    <citation type="submission" date="2025-08" db="UniProtKB">
        <authorList>
            <consortium name="RefSeq"/>
        </authorList>
    </citation>
    <scope>IDENTIFICATION</scope>
    <source>
        <tissue evidence="4">Whole organism</tissue>
    </source>
</reference>
<accession>A0A9C6WYB5</accession>
<dbReference type="PROSITE" id="PS50132">
    <property type="entry name" value="RGS"/>
    <property type="match status" value="1"/>
</dbReference>
<dbReference type="RefSeq" id="XP_052124054.1">
    <property type="nucleotide sequence ID" value="XM_052268094.1"/>
</dbReference>
<feature type="region of interest" description="Disordered" evidence="1">
    <location>
        <begin position="298"/>
        <end position="321"/>
    </location>
</feature>
<evidence type="ECO:0000259" key="2">
    <source>
        <dbReference type="PROSITE" id="PS50132"/>
    </source>
</evidence>
<dbReference type="InterPro" id="IPR036305">
    <property type="entry name" value="RGS_sf"/>
</dbReference>
<dbReference type="Gene3D" id="1.10.196.10">
    <property type="match status" value="1"/>
</dbReference>
<feature type="compositionally biased region" description="Low complexity" evidence="1">
    <location>
        <begin position="456"/>
        <end position="471"/>
    </location>
</feature>
<evidence type="ECO:0000313" key="4">
    <source>
        <dbReference type="RefSeq" id="XP_052124054.1"/>
    </source>
</evidence>
<name>A0A9C6WYB5_FRAOC</name>
<dbReference type="SMART" id="SM00315">
    <property type="entry name" value="RGS"/>
    <property type="match status" value="1"/>
</dbReference>
<dbReference type="Pfam" id="PF00615">
    <property type="entry name" value="RGS"/>
    <property type="match status" value="1"/>
</dbReference>
<feature type="region of interest" description="Disordered" evidence="1">
    <location>
        <begin position="258"/>
        <end position="280"/>
    </location>
</feature>
<dbReference type="OrthoDB" id="10266999at2759"/>
<dbReference type="CDD" id="cd08718">
    <property type="entry name" value="RGS_RZ-like"/>
    <property type="match status" value="1"/>
</dbReference>
<dbReference type="SUPFAM" id="SSF48097">
    <property type="entry name" value="Regulator of G-protein signaling, RGS"/>
    <property type="match status" value="1"/>
</dbReference>
<dbReference type="Proteomes" id="UP000504606">
    <property type="component" value="Unplaced"/>
</dbReference>
<dbReference type="PRINTS" id="PR01301">
    <property type="entry name" value="RGSPROTEIN"/>
</dbReference>
<sequence length="489" mass="54058">MLACVEGGLDLIYGPSPNHKLFKKDRVRARRLAARREALRTAEELYKIYRGENTKYLALAGEYDKAAALAAIKRSEAEKAELAASRMEVAAEGGAPDGQAKSAARLARALANLVKAEADEAYQTSREKKATADRAGEIVADAKIATMQACSEKFVVALQKKHSQIQQVTYYLFRGPTNPNTLLDLSMPPIMPPGGPPYEAPTPLFGSHRCGPLPPEVAVIIYTTAQPCLIVSPDIKSTDDLPWYKKIFRFRSGEAAAATTTTTPLAEDEQSKKPKSRRGGFFGKWRLRTSLKLRARLTSKSGDDDHRNGDPDPMDMLTCDGEPPPPLEEIRAWGKSFDKLMKSTAGRRVFRDFLRCEYSEENILFWLACEELKKESNPDLIEEKARFIYEDYISILSPKEVSLDSRVRELVNRNMVDPTPRTFDEAQLQIYTLMHRDSYPRFVNSSLFRQIAQLDSSNGNGSQSGSQAGTPSVGGGGAGGGSLRRQSNA</sequence>
<organism evidence="3 4">
    <name type="scientific">Frankliniella occidentalis</name>
    <name type="common">Western flower thrips</name>
    <name type="synonym">Euthrips occidentalis</name>
    <dbReference type="NCBI Taxonomy" id="133901"/>
    <lineage>
        <taxon>Eukaryota</taxon>
        <taxon>Metazoa</taxon>
        <taxon>Ecdysozoa</taxon>
        <taxon>Arthropoda</taxon>
        <taxon>Hexapoda</taxon>
        <taxon>Insecta</taxon>
        <taxon>Pterygota</taxon>
        <taxon>Neoptera</taxon>
        <taxon>Paraneoptera</taxon>
        <taxon>Thysanoptera</taxon>
        <taxon>Terebrantia</taxon>
        <taxon>Thripoidea</taxon>
        <taxon>Thripidae</taxon>
        <taxon>Frankliniella</taxon>
    </lineage>
</organism>